<name>A0A0A8ZEH6_ARUDO</name>
<reference evidence="1" key="1">
    <citation type="submission" date="2014-09" db="EMBL/GenBank/DDBJ databases">
        <authorList>
            <person name="Magalhaes I.L.F."/>
            <person name="Oliveira U."/>
            <person name="Santos F.R."/>
            <person name="Vidigal T.H.D.A."/>
            <person name="Brescovit A.D."/>
            <person name="Santos A.J."/>
        </authorList>
    </citation>
    <scope>NUCLEOTIDE SEQUENCE</scope>
    <source>
        <tissue evidence="1">Shoot tissue taken approximately 20 cm above the soil surface</tissue>
    </source>
</reference>
<proteinExistence type="predicted"/>
<evidence type="ECO:0000313" key="1">
    <source>
        <dbReference type="EMBL" id="JAD37206.1"/>
    </source>
</evidence>
<accession>A0A0A8ZEH6</accession>
<sequence length="27" mass="3003">MLRMVSALVIGSLCLLSVASNPRKRMR</sequence>
<reference evidence="1" key="2">
    <citation type="journal article" date="2015" name="Data Brief">
        <title>Shoot transcriptome of the giant reed, Arundo donax.</title>
        <authorList>
            <person name="Barrero R.A."/>
            <person name="Guerrero F.D."/>
            <person name="Moolhuijzen P."/>
            <person name="Goolsby J.A."/>
            <person name="Tidwell J."/>
            <person name="Bellgard S.E."/>
            <person name="Bellgard M.I."/>
        </authorList>
    </citation>
    <scope>NUCLEOTIDE SEQUENCE</scope>
    <source>
        <tissue evidence="1">Shoot tissue taken approximately 20 cm above the soil surface</tissue>
    </source>
</reference>
<dbReference type="AlphaFoldDB" id="A0A0A8ZEH6"/>
<organism evidence="1">
    <name type="scientific">Arundo donax</name>
    <name type="common">Giant reed</name>
    <name type="synonym">Donax arundinaceus</name>
    <dbReference type="NCBI Taxonomy" id="35708"/>
    <lineage>
        <taxon>Eukaryota</taxon>
        <taxon>Viridiplantae</taxon>
        <taxon>Streptophyta</taxon>
        <taxon>Embryophyta</taxon>
        <taxon>Tracheophyta</taxon>
        <taxon>Spermatophyta</taxon>
        <taxon>Magnoliopsida</taxon>
        <taxon>Liliopsida</taxon>
        <taxon>Poales</taxon>
        <taxon>Poaceae</taxon>
        <taxon>PACMAD clade</taxon>
        <taxon>Arundinoideae</taxon>
        <taxon>Arundineae</taxon>
        <taxon>Arundo</taxon>
    </lineage>
</organism>
<protein>
    <submittedName>
        <fullName evidence="1">Uncharacterized protein</fullName>
    </submittedName>
</protein>
<dbReference type="EMBL" id="GBRH01260689">
    <property type="protein sequence ID" value="JAD37206.1"/>
    <property type="molecule type" value="Transcribed_RNA"/>
</dbReference>